<accession>K9UFD3</accession>
<feature type="compositionally biased region" description="Basic and acidic residues" evidence="1">
    <location>
        <begin position="307"/>
        <end position="327"/>
    </location>
</feature>
<dbReference type="RefSeq" id="WP_015159687.1">
    <property type="nucleotide sequence ID" value="NC_019697.1"/>
</dbReference>
<dbReference type="KEGG" id="cmp:Cha6605_2485"/>
<evidence type="ECO:0000259" key="2">
    <source>
        <dbReference type="Pfam" id="PF05239"/>
    </source>
</evidence>
<dbReference type="NCBIfam" id="TIGR02271">
    <property type="entry name" value="YsnF/AvaK domain"/>
    <property type="match status" value="1"/>
</dbReference>
<dbReference type="GO" id="GO:0030077">
    <property type="term" value="C:plasma membrane light-harvesting complex"/>
    <property type="evidence" value="ECO:0007669"/>
    <property type="project" value="InterPro"/>
</dbReference>
<dbReference type="Pfam" id="PF09557">
    <property type="entry name" value="DUF2382"/>
    <property type="match status" value="1"/>
</dbReference>
<dbReference type="EMBL" id="CP003600">
    <property type="protein sequence ID" value="AFY93540.1"/>
    <property type="molecule type" value="Genomic_DNA"/>
</dbReference>
<dbReference type="InterPro" id="IPR011033">
    <property type="entry name" value="PRC_barrel-like_sf"/>
</dbReference>
<dbReference type="InterPro" id="IPR027275">
    <property type="entry name" value="PRC-brl_dom"/>
</dbReference>
<evidence type="ECO:0000256" key="1">
    <source>
        <dbReference type="SAM" id="MobiDB-lite"/>
    </source>
</evidence>
<dbReference type="InterPro" id="IPR014747">
    <property type="entry name" value="Bac_photo_RC_H_C"/>
</dbReference>
<dbReference type="GO" id="GO:0019684">
    <property type="term" value="P:photosynthesis, light reaction"/>
    <property type="evidence" value="ECO:0007669"/>
    <property type="project" value="InterPro"/>
</dbReference>
<dbReference type="InterPro" id="IPR052967">
    <property type="entry name" value="Stress_Response_Assoc"/>
</dbReference>
<dbReference type="STRING" id="1173020.Cha6605_2485"/>
<feature type="domain" description="PRC-barrel" evidence="2">
    <location>
        <begin position="17"/>
        <end position="81"/>
    </location>
</feature>
<dbReference type="Proteomes" id="UP000010366">
    <property type="component" value="Chromosome"/>
</dbReference>
<sequence length="327" mass="36620">MSLYKIKDFDPEYSKHFDDGDVIGLDLYAENDKIGSVDDIMVDDNGNIRYLLINTGMWVAGKRVLLPIGRARIDYGQKRVYAGTLTKSQVEALPELTEETNVDDDHEERVRGVYRSSTPEFQQQTPHTIGVGYTGAESYPASTHSEPMLDLDTPYVDGQIEYDRQAAPVPTPVPAPMPVPTPAPVADRDDDMYAIDDRNHPSFKLYQERLVASKTRQKTGEAVIRKHVETETATASVPVEKERVVIERVPSTGGTAVAPGEVAFKDGEVSRVEVYEEVPEFHKEAFVREEVKVSKVVEQETATTQEQIRREELDIKNAGDRPIVDNK</sequence>
<organism evidence="4 5">
    <name type="scientific">Chamaesiphon minutus (strain ATCC 27169 / PCC 6605)</name>
    <dbReference type="NCBI Taxonomy" id="1173020"/>
    <lineage>
        <taxon>Bacteria</taxon>
        <taxon>Bacillati</taxon>
        <taxon>Cyanobacteriota</taxon>
        <taxon>Cyanophyceae</taxon>
        <taxon>Gomontiellales</taxon>
        <taxon>Chamaesiphonaceae</taxon>
        <taxon>Chamaesiphon</taxon>
    </lineage>
</organism>
<dbReference type="PANTHER" id="PTHR38463">
    <property type="entry name" value="STRESS RESPONSE PROTEIN YSNF"/>
    <property type="match status" value="1"/>
</dbReference>
<reference evidence="4 5" key="1">
    <citation type="submission" date="2012-05" db="EMBL/GenBank/DDBJ databases">
        <title>Finished chromosome of genome of Chamaesiphon sp. PCC 6605.</title>
        <authorList>
            <consortium name="US DOE Joint Genome Institute"/>
            <person name="Gugger M."/>
            <person name="Coursin T."/>
            <person name="Rippka R."/>
            <person name="Tandeau De Marsac N."/>
            <person name="Huntemann M."/>
            <person name="Wei C.-L."/>
            <person name="Han J."/>
            <person name="Detter J.C."/>
            <person name="Han C."/>
            <person name="Tapia R."/>
            <person name="Chen A."/>
            <person name="Kyrpides N."/>
            <person name="Mavromatis K."/>
            <person name="Markowitz V."/>
            <person name="Szeto E."/>
            <person name="Ivanova N."/>
            <person name="Pagani I."/>
            <person name="Pati A."/>
            <person name="Goodwin L."/>
            <person name="Nordberg H.P."/>
            <person name="Cantor M.N."/>
            <person name="Hua S.X."/>
            <person name="Woyke T."/>
            <person name="Kerfeld C.A."/>
        </authorList>
    </citation>
    <scope>NUCLEOTIDE SEQUENCE [LARGE SCALE GENOMIC DNA]</scope>
    <source>
        <strain evidence="5">ATCC 27169 / PCC 6605</strain>
    </source>
</reference>
<dbReference type="PANTHER" id="PTHR38463:SF1">
    <property type="entry name" value="STRESS RESPONSE PROTEIN YSNF"/>
    <property type="match status" value="1"/>
</dbReference>
<feature type="domain" description="DUF2382" evidence="3">
    <location>
        <begin position="204"/>
        <end position="315"/>
    </location>
</feature>
<proteinExistence type="predicted"/>
<gene>
    <name evidence="4" type="ORF">Cha6605_2485</name>
</gene>
<dbReference type="AlphaFoldDB" id="K9UFD3"/>
<dbReference type="OrthoDB" id="510842at2"/>
<dbReference type="SUPFAM" id="SSF50346">
    <property type="entry name" value="PRC-barrel domain"/>
    <property type="match status" value="1"/>
</dbReference>
<dbReference type="PATRIC" id="fig|1173020.3.peg.2837"/>
<dbReference type="HOGENOM" id="CLU_079871_0_0_3"/>
<dbReference type="Pfam" id="PF05239">
    <property type="entry name" value="PRC"/>
    <property type="match status" value="1"/>
</dbReference>
<evidence type="ECO:0000313" key="4">
    <source>
        <dbReference type="EMBL" id="AFY93540.1"/>
    </source>
</evidence>
<protein>
    <submittedName>
        <fullName evidence="4">Conserved domain protein, TIGR02271+C111</fullName>
    </submittedName>
</protein>
<dbReference type="InterPro" id="IPR019060">
    <property type="entry name" value="DUF2382"/>
</dbReference>
<dbReference type="eggNOG" id="COG3861">
    <property type="taxonomic scope" value="Bacteria"/>
</dbReference>
<feature type="region of interest" description="Disordered" evidence="1">
    <location>
        <begin position="299"/>
        <end position="327"/>
    </location>
</feature>
<evidence type="ECO:0000259" key="3">
    <source>
        <dbReference type="Pfam" id="PF09557"/>
    </source>
</evidence>
<evidence type="ECO:0000313" key="5">
    <source>
        <dbReference type="Proteomes" id="UP000010366"/>
    </source>
</evidence>
<dbReference type="Gene3D" id="3.90.50.10">
    <property type="entry name" value="Photosynthetic Reaction Center, subunit H, domain 2"/>
    <property type="match status" value="1"/>
</dbReference>
<keyword evidence="5" id="KW-1185">Reference proteome</keyword>
<name>K9UFD3_CHAP6</name>